<feature type="region of interest" description="Disordered" evidence="1">
    <location>
        <begin position="211"/>
        <end position="230"/>
    </location>
</feature>
<keyword evidence="5" id="KW-1185">Reference proteome</keyword>
<evidence type="ECO:0000259" key="3">
    <source>
        <dbReference type="SMART" id="SM00894"/>
    </source>
</evidence>
<keyword evidence="2" id="KW-1133">Transmembrane helix</keyword>
<feature type="compositionally biased region" description="Basic and acidic residues" evidence="1">
    <location>
        <begin position="215"/>
        <end position="224"/>
    </location>
</feature>
<feature type="compositionally biased region" description="Low complexity" evidence="1">
    <location>
        <begin position="157"/>
        <end position="183"/>
    </location>
</feature>
<reference evidence="4 5" key="1">
    <citation type="submission" date="2021-03" db="EMBL/GenBank/DDBJ databases">
        <title>Sequencing the genomes of 1000 actinobacteria strains.</title>
        <authorList>
            <person name="Klenk H.-P."/>
        </authorList>
    </citation>
    <scope>NUCLEOTIDE SEQUENCE [LARGE SCALE GENOMIC DNA]</scope>
    <source>
        <strain evidence="4 5">DSM 45516</strain>
    </source>
</reference>
<feature type="domain" description="Excalibur calcium-binding" evidence="3">
    <location>
        <begin position="193"/>
        <end position="229"/>
    </location>
</feature>
<feature type="region of interest" description="Disordered" evidence="1">
    <location>
        <begin position="88"/>
        <end position="194"/>
    </location>
</feature>
<evidence type="ECO:0000256" key="1">
    <source>
        <dbReference type="SAM" id="MobiDB-lite"/>
    </source>
</evidence>
<gene>
    <name evidence="4" type="ORF">BJ987_007088</name>
</gene>
<feature type="transmembrane region" description="Helical" evidence="2">
    <location>
        <begin position="21"/>
        <end position="51"/>
    </location>
</feature>
<name>A0ABS4QR64_9NOCA</name>
<dbReference type="EMBL" id="JAGGMR010000001">
    <property type="protein sequence ID" value="MBP2194187.1"/>
    <property type="molecule type" value="Genomic_DNA"/>
</dbReference>
<keyword evidence="2" id="KW-0472">Membrane</keyword>
<feature type="compositionally biased region" description="Low complexity" evidence="1">
    <location>
        <begin position="93"/>
        <end position="131"/>
    </location>
</feature>
<accession>A0ABS4QR64</accession>
<evidence type="ECO:0000256" key="2">
    <source>
        <dbReference type="SAM" id="Phobius"/>
    </source>
</evidence>
<dbReference type="InterPro" id="IPR008613">
    <property type="entry name" value="Excalibur_Ca-bd_domain"/>
</dbReference>
<dbReference type="Proteomes" id="UP001519325">
    <property type="component" value="Unassembled WGS sequence"/>
</dbReference>
<dbReference type="SMART" id="SM00894">
    <property type="entry name" value="Excalibur"/>
    <property type="match status" value="1"/>
</dbReference>
<evidence type="ECO:0000313" key="4">
    <source>
        <dbReference type="EMBL" id="MBP2194187.1"/>
    </source>
</evidence>
<feature type="compositionally biased region" description="Pro residues" evidence="1">
    <location>
        <begin position="141"/>
        <end position="154"/>
    </location>
</feature>
<keyword evidence="2" id="KW-0812">Transmembrane</keyword>
<sequence length="230" mass="24216">MNRPRLCRWSRRRRFTHPAALALRSRFMQAVVILLGLLWLAIVLIAIVGLLRGSLDWAGLRNRKQAGWLLAASFVVLALIVVIAPDQRSGDGPAPSATASPATESKTTAAPTTTTPTTATTETTTSTTTTTVEPLRRAPFAPAPPPLPAPPPAPELETSSVPKSETSPTSESETSPAPESNTSPVPPSSPGVYYRNCTAARAAGAAPLFLGEPGYRSELDRDNDGIAGEV</sequence>
<dbReference type="Pfam" id="PF05901">
    <property type="entry name" value="Excalibur"/>
    <property type="match status" value="1"/>
</dbReference>
<organism evidence="4 5">
    <name type="scientific">Nocardia goodfellowii</name>
    <dbReference type="NCBI Taxonomy" id="882446"/>
    <lineage>
        <taxon>Bacteria</taxon>
        <taxon>Bacillati</taxon>
        <taxon>Actinomycetota</taxon>
        <taxon>Actinomycetes</taxon>
        <taxon>Mycobacteriales</taxon>
        <taxon>Nocardiaceae</taxon>
        <taxon>Nocardia</taxon>
    </lineage>
</organism>
<feature type="transmembrane region" description="Helical" evidence="2">
    <location>
        <begin position="66"/>
        <end position="84"/>
    </location>
</feature>
<proteinExistence type="predicted"/>
<evidence type="ECO:0000313" key="5">
    <source>
        <dbReference type="Proteomes" id="UP001519325"/>
    </source>
</evidence>
<protein>
    <recommendedName>
        <fullName evidence="3">Excalibur calcium-binding domain-containing protein</fullName>
    </recommendedName>
</protein>
<comment type="caution">
    <text evidence="4">The sequence shown here is derived from an EMBL/GenBank/DDBJ whole genome shotgun (WGS) entry which is preliminary data.</text>
</comment>